<dbReference type="Pfam" id="PF00361">
    <property type="entry name" value="Proton_antipo_M"/>
    <property type="match status" value="3"/>
</dbReference>
<feature type="transmembrane region" description="Helical" evidence="9">
    <location>
        <begin position="1058"/>
        <end position="1076"/>
    </location>
</feature>
<feature type="transmembrane region" description="Helical" evidence="9">
    <location>
        <begin position="960"/>
        <end position="982"/>
    </location>
</feature>
<feature type="transmembrane region" description="Helical" evidence="9">
    <location>
        <begin position="705"/>
        <end position="724"/>
    </location>
</feature>
<evidence type="ECO:0000259" key="10">
    <source>
        <dbReference type="Pfam" id="PF00361"/>
    </source>
</evidence>
<feature type="transmembrane region" description="Helical" evidence="9">
    <location>
        <begin position="257"/>
        <end position="276"/>
    </location>
</feature>
<dbReference type="STRING" id="84035.SAMN05660742_105115"/>
<dbReference type="InterPro" id="IPR052175">
    <property type="entry name" value="ComplexI-like_HydComp"/>
</dbReference>
<feature type="domain" description="NADH-Ubiquinone oxidoreductase (complex I) chain 5 N-terminal" evidence="11">
    <location>
        <begin position="276"/>
        <end position="312"/>
    </location>
</feature>
<feature type="transmembrane region" description="Helical" evidence="9">
    <location>
        <begin position="1189"/>
        <end position="1210"/>
    </location>
</feature>
<dbReference type="GO" id="GO:0042773">
    <property type="term" value="P:ATP synthesis coupled electron transport"/>
    <property type="evidence" value="ECO:0007669"/>
    <property type="project" value="InterPro"/>
</dbReference>
<protein>
    <submittedName>
        <fullName evidence="12">Formate hydrogenlyase subunit 3/Multisubunit Na+/H+ antiporter, MnhD subunit</fullName>
    </submittedName>
</protein>
<evidence type="ECO:0000256" key="4">
    <source>
        <dbReference type="ARBA" id="ARBA00022692"/>
    </source>
</evidence>
<keyword evidence="7 9" id="KW-0472">Membrane</keyword>
<evidence type="ECO:0000256" key="3">
    <source>
        <dbReference type="ARBA" id="ARBA00022475"/>
    </source>
</evidence>
<dbReference type="GO" id="GO:0016491">
    <property type="term" value="F:oxidoreductase activity"/>
    <property type="evidence" value="ECO:0007669"/>
    <property type="project" value="UniProtKB-KW"/>
</dbReference>
<feature type="transmembrane region" description="Helical" evidence="9">
    <location>
        <begin position="481"/>
        <end position="503"/>
    </location>
</feature>
<sequence>MNVLSLFGVILLLIFEVLAVMKTKKLMQLLIYSSIAEVGYILLGIGSNTFSGQTGGILHLEYQILMRGLVFLVAFVLIKRNGTQYIDKLKGVGTTSPYMATMFAFGVFSVMGLSPFKGAVSKFLIVYSNIEVGNYLFAAIAVLGSIIEAWYFICILHIICFAEAEGKVQNNDSTSVLFQRVTNVIVTILVVLTALTSLFPDTLIHFSENLAKLLFGAANLTELPVFDTPWPLVVLIPYIGAFAVFLIGYFLPKLRGISAVGVSAATVVCILLDGNIDGLSKLFALIISVIIFLVSLYSIGYFKGESHNNRYFFFLLLTLGSLIGVATSTQFGNFYVFWELMTWSSYLLIVQEPSEKALKAGFKYFMMCTSGAYVMQYGILLLQKNTGTLDMQAVSRQLSTLPPGLLILILILFLIGTGVKAGLVPLHSWLPEAHPAAPSPVSSLLSGILTKIGVYGIIRVLFVVFGVGLLNQLGSIGEYSYVGMAISLVGLITLFYGEIMALLQKDAKRLLAYSTMAQIGEIITTLGLGTYLSIVASLYHVMNHAIMKGLLFLAIGALVYRLKTREIKAFKGIGRAMPVTAGCMSIGLMAIMGLPPFNGFISKFLMLYAAVNAGYWYIAALILLGSVIAAVYYIKLIRTVFFEKYEGPSVKEAPLIMLIPMGLLTSLVVFNGLFPQYGLELVVPAANYVAAQGGMAIVAIPQIQVTWPVIIAIPMLGGLLVYFLGKRSPQVAGWISVAVMSATLVAIAVSRADFDVYSLSFALLIAFVGLLNLLYSLGYMGHGHAQNRYYMFFLMMIGGLIGVATSKDFFSFFIFWEIMSSWTLYFSIIHEETEGALKEGFKYFIFNYIGASIAFLGILILTSNTGVFDMMTLAKRMQEMDLGTAGFGIALITVGFLMKAAALPFRIDYQMHPSTAPTPVSGYISSVLLKSAPYGLIKLFFIMGGTAVVARLGLLGGSPVMLNVVAWIAGLTILYAGAMALAQRGIKRLLIYSTVSQIGYIVLGLSLDSTLGLTGALLHFVNHMFFKDLLFLAAGAIMVQAHAKNLDDVTGLGRKMPVTLTFFMVGALSLAGVPPFSGFTSKWVIYEACMQNGQVVLAILSLVGSVFTMAYFVKFMHSAFFGIPSKNSENVKEAPWTMLVPMGVLSAVSIVFGIMPGIPISVISQVLALAGIAAPSYSLFQVDTPLGTWQAGTITMILLLAFLVGLVFLFSGNKKVRYTDAYTCGVTDLDPDQINPAAQNLFETPVKLVKKMHKAIVSIFGNDEEAEEK</sequence>
<dbReference type="InterPro" id="IPR001516">
    <property type="entry name" value="Proton_antipo_N"/>
</dbReference>
<feature type="transmembrane region" description="Helical" evidence="9">
    <location>
        <begin position="403"/>
        <end position="423"/>
    </location>
</feature>
<feature type="transmembrane region" description="Helical" evidence="9">
    <location>
        <begin position="444"/>
        <end position="469"/>
    </location>
</feature>
<feature type="transmembrane region" description="Helical" evidence="9">
    <location>
        <begin position="136"/>
        <end position="160"/>
    </location>
</feature>
<dbReference type="PANTHER" id="PTHR42682">
    <property type="entry name" value="HYDROGENASE-4 COMPONENT F"/>
    <property type="match status" value="1"/>
</dbReference>
<dbReference type="RefSeq" id="WP_091830289.1">
    <property type="nucleotide sequence ID" value="NZ_FNZK01000005.1"/>
</dbReference>
<evidence type="ECO:0000313" key="13">
    <source>
        <dbReference type="Proteomes" id="UP000199662"/>
    </source>
</evidence>
<name>A0A1H6XG99_9FIRM</name>
<accession>A0A1H6XG99</accession>
<feature type="transmembrane region" description="Helical" evidence="9">
    <location>
        <begin position="731"/>
        <end position="750"/>
    </location>
</feature>
<feature type="transmembrane region" description="Helical" evidence="9">
    <location>
        <begin position="1136"/>
        <end position="1169"/>
    </location>
</feature>
<comment type="similarity">
    <text evidence="2">Belongs to the CPA3 antiporters (TC 2.A.63) subunit A family.</text>
</comment>
<feature type="transmembrane region" description="Helical" evidence="9">
    <location>
        <begin position="572"/>
        <end position="594"/>
    </location>
</feature>
<feature type="transmembrane region" description="Helical" evidence="9">
    <location>
        <begin position="756"/>
        <end position="777"/>
    </location>
</feature>
<feature type="transmembrane region" description="Helical" evidence="9">
    <location>
        <begin position="882"/>
        <end position="902"/>
    </location>
</feature>
<evidence type="ECO:0000313" key="12">
    <source>
        <dbReference type="EMBL" id="SEJ28123.1"/>
    </source>
</evidence>
<dbReference type="InterPro" id="IPR003918">
    <property type="entry name" value="NADH_UbQ_OxRdtase"/>
</dbReference>
<dbReference type="InterPro" id="IPR001750">
    <property type="entry name" value="ND/Mrp_TM"/>
</dbReference>
<dbReference type="GO" id="GO:0008137">
    <property type="term" value="F:NADH dehydrogenase (ubiquinone) activity"/>
    <property type="evidence" value="ECO:0007669"/>
    <property type="project" value="InterPro"/>
</dbReference>
<keyword evidence="12" id="KW-0456">Lyase</keyword>
<feature type="domain" description="NADH:quinone oxidoreductase/Mrp antiporter transmembrane" evidence="10">
    <location>
        <begin position="806"/>
        <end position="1108"/>
    </location>
</feature>
<dbReference type="Pfam" id="PF00662">
    <property type="entry name" value="Proton_antipo_N"/>
    <property type="match status" value="2"/>
</dbReference>
<comment type="subcellular location">
    <subcellularLocation>
        <location evidence="1">Cell membrane</location>
        <topology evidence="1">Multi-pass membrane protein</topology>
    </subcellularLocation>
    <subcellularLocation>
        <location evidence="8">Membrane</location>
        <topology evidence="8">Multi-pass membrane protein</topology>
    </subcellularLocation>
</comment>
<feature type="domain" description="NADH-Ubiquinone oxidoreductase (complex I) chain 5 N-terminal" evidence="11">
    <location>
        <begin position="754"/>
        <end position="790"/>
    </location>
</feature>
<dbReference type="GO" id="GO:0016829">
    <property type="term" value="F:lyase activity"/>
    <property type="evidence" value="ECO:0007669"/>
    <property type="project" value="UniProtKB-KW"/>
</dbReference>
<feature type="domain" description="NADH:quinone oxidoreductase/Mrp antiporter transmembrane" evidence="10">
    <location>
        <begin position="4"/>
        <end position="147"/>
    </location>
</feature>
<dbReference type="EMBL" id="FNZK01000005">
    <property type="protein sequence ID" value="SEJ28123.1"/>
    <property type="molecule type" value="Genomic_DNA"/>
</dbReference>
<feature type="transmembrane region" description="Helical" evidence="9">
    <location>
        <begin position="841"/>
        <end position="862"/>
    </location>
</feature>
<organism evidence="12 13">
    <name type="scientific">Propionispira arboris</name>
    <dbReference type="NCBI Taxonomy" id="84035"/>
    <lineage>
        <taxon>Bacteria</taxon>
        <taxon>Bacillati</taxon>
        <taxon>Bacillota</taxon>
        <taxon>Negativicutes</taxon>
        <taxon>Selenomonadales</taxon>
        <taxon>Selenomonadaceae</taxon>
        <taxon>Propionispira</taxon>
    </lineage>
</organism>
<evidence type="ECO:0000256" key="9">
    <source>
        <dbReference type="SAM" id="Phobius"/>
    </source>
</evidence>
<keyword evidence="13" id="KW-1185">Reference proteome</keyword>
<evidence type="ECO:0000256" key="1">
    <source>
        <dbReference type="ARBA" id="ARBA00004651"/>
    </source>
</evidence>
<feature type="transmembrane region" description="Helical" evidence="9">
    <location>
        <begin position="98"/>
        <end position="116"/>
    </location>
</feature>
<keyword evidence="3" id="KW-1003">Cell membrane</keyword>
<dbReference type="GO" id="GO:0005886">
    <property type="term" value="C:plasma membrane"/>
    <property type="evidence" value="ECO:0007669"/>
    <property type="project" value="UniProtKB-SubCell"/>
</dbReference>
<evidence type="ECO:0000259" key="11">
    <source>
        <dbReference type="Pfam" id="PF00662"/>
    </source>
</evidence>
<feature type="transmembrane region" description="Helical" evidence="9">
    <location>
        <begin position="614"/>
        <end position="634"/>
    </location>
</feature>
<reference evidence="12 13" key="1">
    <citation type="submission" date="2016-10" db="EMBL/GenBank/DDBJ databases">
        <authorList>
            <person name="de Groot N.N."/>
        </authorList>
    </citation>
    <scope>NUCLEOTIDE SEQUENCE [LARGE SCALE GENOMIC DNA]</scope>
    <source>
        <strain evidence="12 13">DSM 2179</strain>
    </source>
</reference>
<feature type="transmembrane region" description="Helical" evidence="9">
    <location>
        <begin position="935"/>
        <end position="954"/>
    </location>
</feature>
<keyword evidence="5 9" id="KW-1133">Transmembrane helix</keyword>
<dbReference type="AlphaFoldDB" id="A0A1H6XG99"/>
<dbReference type="PANTHER" id="PTHR42682:SF4">
    <property type="entry name" value="NADH-UBIQUINONE_PLASTOQUINONE"/>
    <property type="match status" value="1"/>
</dbReference>
<evidence type="ECO:0000256" key="7">
    <source>
        <dbReference type="ARBA" id="ARBA00023136"/>
    </source>
</evidence>
<feature type="transmembrane region" description="Helical" evidence="9">
    <location>
        <begin position="311"/>
        <end position="328"/>
    </location>
</feature>
<feature type="transmembrane region" description="Helical" evidence="9">
    <location>
        <begin position="230"/>
        <end position="250"/>
    </location>
</feature>
<feature type="domain" description="NADH:quinone oxidoreductase/Mrp antiporter transmembrane" evidence="10">
    <location>
        <begin position="333"/>
        <end position="628"/>
    </location>
</feature>
<feature type="transmembrane region" description="Helical" evidence="9">
    <location>
        <begin position="362"/>
        <end position="383"/>
    </location>
</feature>
<feature type="transmembrane region" description="Helical" evidence="9">
    <location>
        <begin position="538"/>
        <end position="560"/>
    </location>
</feature>
<dbReference type="Proteomes" id="UP000199662">
    <property type="component" value="Unassembled WGS sequence"/>
</dbReference>
<evidence type="ECO:0000256" key="2">
    <source>
        <dbReference type="ARBA" id="ARBA00008483"/>
    </source>
</evidence>
<feature type="transmembrane region" description="Helical" evidence="9">
    <location>
        <begin position="1096"/>
        <end position="1115"/>
    </location>
</feature>
<feature type="transmembrane region" description="Helical" evidence="9">
    <location>
        <begin position="655"/>
        <end position="674"/>
    </location>
</feature>
<gene>
    <name evidence="12" type="ORF">SAMN05660742_105115</name>
</gene>
<feature type="transmembrane region" description="Helical" evidence="9">
    <location>
        <begin position="181"/>
        <end position="199"/>
    </location>
</feature>
<evidence type="ECO:0000256" key="8">
    <source>
        <dbReference type="RuleBase" id="RU000320"/>
    </source>
</evidence>
<evidence type="ECO:0000256" key="5">
    <source>
        <dbReference type="ARBA" id="ARBA00022989"/>
    </source>
</evidence>
<keyword evidence="6" id="KW-0560">Oxidoreductase</keyword>
<feature type="transmembrane region" description="Helical" evidence="9">
    <location>
        <begin position="812"/>
        <end position="829"/>
    </location>
</feature>
<keyword evidence="4 8" id="KW-0812">Transmembrane</keyword>
<dbReference type="PRINTS" id="PR01437">
    <property type="entry name" value="NUOXDRDTASE4"/>
</dbReference>
<evidence type="ECO:0000256" key="6">
    <source>
        <dbReference type="ARBA" id="ARBA00023002"/>
    </source>
</evidence>
<feature type="transmembrane region" description="Helical" evidence="9">
    <location>
        <begin position="60"/>
        <end position="78"/>
    </location>
</feature>
<proteinExistence type="inferred from homology"/>
<feature type="transmembrane region" description="Helical" evidence="9">
    <location>
        <begin position="282"/>
        <end position="299"/>
    </location>
</feature>
<feature type="transmembrane region" description="Helical" evidence="9">
    <location>
        <begin position="789"/>
        <end position="806"/>
    </location>
</feature>